<protein>
    <submittedName>
        <fullName evidence="1">Uncharacterized protein</fullName>
    </submittedName>
</protein>
<dbReference type="EMBL" id="AP021876">
    <property type="protein sequence ID" value="BBO82894.1"/>
    <property type="molecule type" value="Genomic_DNA"/>
</dbReference>
<dbReference type="KEGG" id="dov:DSCO28_34600"/>
<dbReference type="RefSeq" id="WP_155323226.1">
    <property type="nucleotide sequence ID" value="NZ_AP021876.1"/>
</dbReference>
<proteinExistence type="predicted"/>
<sequence length="60" mass="7459">MTYNFDPDRWLDNELAALEHERRQTKMTDAEYEERHATLMDRYYDMVDRLDRTYQLPSQN</sequence>
<evidence type="ECO:0000313" key="2">
    <source>
        <dbReference type="Proteomes" id="UP000425960"/>
    </source>
</evidence>
<dbReference type="Proteomes" id="UP000425960">
    <property type="component" value="Chromosome"/>
</dbReference>
<organism evidence="1 2">
    <name type="scientific">Desulfosarcina ovata subsp. sediminis</name>
    <dbReference type="NCBI Taxonomy" id="885957"/>
    <lineage>
        <taxon>Bacteria</taxon>
        <taxon>Pseudomonadati</taxon>
        <taxon>Thermodesulfobacteriota</taxon>
        <taxon>Desulfobacteria</taxon>
        <taxon>Desulfobacterales</taxon>
        <taxon>Desulfosarcinaceae</taxon>
        <taxon>Desulfosarcina</taxon>
    </lineage>
</organism>
<dbReference type="AlphaFoldDB" id="A0A5K7ZMT4"/>
<accession>A0A5K7ZMT4</accession>
<name>A0A5K7ZMT4_9BACT</name>
<evidence type="ECO:0000313" key="1">
    <source>
        <dbReference type="EMBL" id="BBO82894.1"/>
    </source>
</evidence>
<gene>
    <name evidence="1" type="ORF">DSCO28_34600</name>
</gene>
<reference evidence="1 2" key="1">
    <citation type="submission" date="2019-11" db="EMBL/GenBank/DDBJ databases">
        <title>Comparative genomics of hydrocarbon-degrading Desulfosarcina strains.</title>
        <authorList>
            <person name="Watanabe M."/>
            <person name="Kojima H."/>
            <person name="Fukui M."/>
        </authorList>
    </citation>
    <scope>NUCLEOTIDE SEQUENCE [LARGE SCALE GENOMIC DNA]</scope>
    <source>
        <strain evidence="1 2">28bB2T</strain>
    </source>
</reference>